<sequence length="118" mass="13429">MTISGFQPNFITCYHCQKKLDKISGPTCCFDLNKGTVMCPSCVQKTSHLMKLSKGTLKHLNWINSHDLQHLHRLKYSSEAIAEGKQLLEQFVPFCIGRSPKSLLFLKKLYKQTKGNKA</sequence>
<proteinExistence type="predicted"/>
<dbReference type="InterPro" id="IPR037278">
    <property type="entry name" value="ARFGAP/RecO"/>
</dbReference>
<dbReference type="InterPro" id="IPR042242">
    <property type="entry name" value="RecO_C"/>
</dbReference>
<comment type="caution">
    <text evidence="1">The sequence shown here is derived from an EMBL/GenBank/DDBJ whole genome shotgun (WGS) entry which is preliminary data.</text>
</comment>
<dbReference type="InterPro" id="IPR003717">
    <property type="entry name" value="RecO"/>
</dbReference>
<dbReference type="Gene3D" id="1.20.1440.120">
    <property type="entry name" value="Recombination protein O, C-terminal domain"/>
    <property type="match status" value="1"/>
</dbReference>
<dbReference type="SUPFAM" id="SSF57863">
    <property type="entry name" value="ArfGap/RecO-like zinc finger"/>
    <property type="match status" value="1"/>
</dbReference>
<dbReference type="EMBL" id="ATBP01000002">
    <property type="protein sequence ID" value="ETR74626.1"/>
    <property type="molecule type" value="Genomic_DNA"/>
</dbReference>
<dbReference type="PANTHER" id="PTHR33991:SF1">
    <property type="entry name" value="DNA REPAIR PROTEIN RECO"/>
    <property type="match status" value="1"/>
</dbReference>
<evidence type="ECO:0000313" key="2">
    <source>
        <dbReference type="Proteomes" id="UP000189670"/>
    </source>
</evidence>
<organism evidence="1 2">
    <name type="scientific">Candidatus Magnetoglobus multicellularis str. Araruama</name>
    <dbReference type="NCBI Taxonomy" id="890399"/>
    <lineage>
        <taxon>Bacteria</taxon>
        <taxon>Pseudomonadati</taxon>
        <taxon>Thermodesulfobacteriota</taxon>
        <taxon>Desulfobacteria</taxon>
        <taxon>Desulfobacterales</taxon>
        <taxon>Desulfobacteraceae</taxon>
        <taxon>Candidatus Magnetoglobus</taxon>
    </lineage>
</organism>
<protein>
    <submittedName>
        <fullName evidence="1">DNA repair protein RecO (Recombination protein O)</fullName>
    </submittedName>
</protein>
<dbReference type="Pfam" id="PF02565">
    <property type="entry name" value="RecO_C"/>
    <property type="match status" value="1"/>
</dbReference>
<dbReference type="PANTHER" id="PTHR33991">
    <property type="entry name" value="DNA REPAIR PROTEIN RECO"/>
    <property type="match status" value="1"/>
</dbReference>
<gene>
    <name evidence="1" type="ORF">OMM_06204</name>
</gene>
<name>A0A1V1PIH7_9BACT</name>
<dbReference type="AlphaFoldDB" id="A0A1V1PIH7"/>
<dbReference type="GO" id="GO:0006302">
    <property type="term" value="P:double-strand break repair"/>
    <property type="evidence" value="ECO:0007669"/>
    <property type="project" value="TreeGrafter"/>
</dbReference>
<dbReference type="Proteomes" id="UP000189670">
    <property type="component" value="Unassembled WGS sequence"/>
</dbReference>
<accession>A0A1V1PIH7</accession>
<reference evidence="2" key="1">
    <citation type="submission" date="2012-11" db="EMBL/GenBank/DDBJ databases">
        <authorList>
            <person name="Lucero-Rivera Y.E."/>
            <person name="Tovar-Ramirez D."/>
        </authorList>
    </citation>
    <scope>NUCLEOTIDE SEQUENCE [LARGE SCALE GENOMIC DNA]</scope>
    <source>
        <strain evidence="2">Araruama</strain>
    </source>
</reference>
<evidence type="ECO:0000313" key="1">
    <source>
        <dbReference type="EMBL" id="ETR74626.1"/>
    </source>
</evidence>
<dbReference type="GO" id="GO:0006310">
    <property type="term" value="P:DNA recombination"/>
    <property type="evidence" value="ECO:0007669"/>
    <property type="project" value="InterPro"/>
</dbReference>
<dbReference type="GO" id="GO:0043590">
    <property type="term" value="C:bacterial nucleoid"/>
    <property type="evidence" value="ECO:0007669"/>
    <property type="project" value="TreeGrafter"/>
</dbReference>